<reference evidence="1" key="1">
    <citation type="submission" date="2023-07" db="EMBL/GenBank/DDBJ databases">
        <title>Black Yeasts Isolated from many extreme environments.</title>
        <authorList>
            <person name="Coleine C."/>
            <person name="Stajich J.E."/>
            <person name="Selbmann L."/>
        </authorList>
    </citation>
    <scope>NUCLEOTIDE SEQUENCE</scope>
    <source>
        <strain evidence="1">CCFEE 5714</strain>
    </source>
</reference>
<evidence type="ECO:0000313" key="2">
    <source>
        <dbReference type="Proteomes" id="UP001281147"/>
    </source>
</evidence>
<gene>
    <name evidence="1" type="ORF">LTR37_012807</name>
</gene>
<evidence type="ECO:0000313" key="1">
    <source>
        <dbReference type="EMBL" id="KAK3706292.1"/>
    </source>
</evidence>
<dbReference type="EMBL" id="JAUTXU010000121">
    <property type="protein sequence ID" value="KAK3706292.1"/>
    <property type="molecule type" value="Genomic_DNA"/>
</dbReference>
<name>A0ACC3MY38_9PEZI</name>
<protein>
    <submittedName>
        <fullName evidence="1">Uncharacterized protein</fullName>
    </submittedName>
</protein>
<sequence>MSENTSLSLSARLLCYLGPPSTIALTAFASPKVALLSPLAFIHTGHLYKKWYDANEAEPSRRGKLEPMVWTFVIAGTLGLTAMTFIQAGVGYAVLTLVFGNGETRDYYSQEAGRISIAGLTGDELAHRAELAWSWKNWIFNGLLCFGVAGPSEEILKYLPIAWARRRRLKKDSKLQNRAYLDYALSGALSFCLMEGLGFLYVSCVQGEESGSKLALTVFERVALGFSGHLLMAALTALRAIRRDYYGEKQMSLWSVAGPSIVLHGAYDFGAMTFSASEGNVGWRHPTRTLETVVMVGMGIGFLFAQTMLVRRELRILEDRDRQQQ</sequence>
<organism evidence="1 2">
    <name type="scientific">Vermiconidia calcicola</name>
    <dbReference type="NCBI Taxonomy" id="1690605"/>
    <lineage>
        <taxon>Eukaryota</taxon>
        <taxon>Fungi</taxon>
        <taxon>Dikarya</taxon>
        <taxon>Ascomycota</taxon>
        <taxon>Pezizomycotina</taxon>
        <taxon>Dothideomycetes</taxon>
        <taxon>Dothideomycetidae</taxon>
        <taxon>Mycosphaerellales</taxon>
        <taxon>Extremaceae</taxon>
        <taxon>Vermiconidia</taxon>
    </lineage>
</organism>
<keyword evidence="2" id="KW-1185">Reference proteome</keyword>
<accession>A0ACC3MY38</accession>
<proteinExistence type="predicted"/>
<dbReference type="Proteomes" id="UP001281147">
    <property type="component" value="Unassembled WGS sequence"/>
</dbReference>
<comment type="caution">
    <text evidence="1">The sequence shown here is derived from an EMBL/GenBank/DDBJ whole genome shotgun (WGS) entry which is preliminary data.</text>
</comment>